<reference evidence="1 2" key="1">
    <citation type="submission" date="2013-08" db="EMBL/GenBank/DDBJ databases">
        <authorList>
            <person name="Huang J."/>
            <person name="Wang G."/>
        </authorList>
    </citation>
    <scope>NUCLEOTIDE SEQUENCE [LARGE SCALE GENOMIC DNA]</scope>
    <source>
        <strain evidence="1 2">JSM 072002</strain>
    </source>
</reference>
<name>A0A0A5HUD0_9BACI</name>
<comment type="caution">
    <text evidence="1">The sequence shown here is derived from an EMBL/GenBank/DDBJ whole genome shotgun (WGS) entry which is preliminary data.</text>
</comment>
<dbReference type="eggNOG" id="ENOG502ZPFB">
    <property type="taxonomic scope" value="Bacteria"/>
</dbReference>
<dbReference type="STRING" id="1385512.N784_16455"/>
<evidence type="ECO:0000313" key="1">
    <source>
        <dbReference type="EMBL" id="KGX87252.1"/>
    </source>
</evidence>
<accession>A0A0A5HUD0</accession>
<sequence>MNNLQWLTSMFALGRRSALFGRRRRFSLMRGRRRSNSGGLVLTLLGVAGVLYGTMRNKERMGDNAANGFLNFDRFTTSTKPETLEKAQYAFSEEFHPEQ</sequence>
<dbReference type="EMBL" id="AVPG01000008">
    <property type="protein sequence ID" value="KGX87252.1"/>
    <property type="molecule type" value="Genomic_DNA"/>
</dbReference>
<dbReference type="Proteomes" id="UP000030401">
    <property type="component" value="Unassembled WGS sequence"/>
</dbReference>
<keyword evidence="2" id="KW-1185">Reference proteome</keyword>
<protein>
    <submittedName>
        <fullName evidence="1">Uncharacterized protein</fullName>
    </submittedName>
</protein>
<gene>
    <name evidence="1" type="ORF">N784_16455</name>
</gene>
<evidence type="ECO:0000313" key="2">
    <source>
        <dbReference type="Proteomes" id="UP000030401"/>
    </source>
</evidence>
<proteinExistence type="predicted"/>
<dbReference type="AlphaFoldDB" id="A0A0A5HUD0"/>
<dbReference type="RefSeq" id="WP_036833726.1">
    <property type="nucleotide sequence ID" value="NZ_AVPG01000008.1"/>
</dbReference>
<organism evidence="1 2">
    <name type="scientific">Pontibacillus litoralis JSM 072002</name>
    <dbReference type="NCBI Taxonomy" id="1385512"/>
    <lineage>
        <taxon>Bacteria</taxon>
        <taxon>Bacillati</taxon>
        <taxon>Bacillota</taxon>
        <taxon>Bacilli</taxon>
        <taxon>Bacillales</taxon>
        <taxon>Bacillaceae</taxon>
        <taxon>Pontibacillus</taxon>
    </lineage>
</organism>